<keyword evidence="18" id="KW-1185">Reference proteome</keyword>
<reference evidence="15 18" key="1">
    <citation type="submission" date="2015-11" db="EMBL/GenBank/DDBJ databases">
        <authorList>
            <person name="Varghese N."/>
        </authorList>
    </citation>
    <scope>NUCLEOTIDE SEQUENCE [LARGE SCALE GENOMIC DNA]</scope>
    <source>
        <strain evidence="15 18">JGI-8</strain>
    </source>
</reference>
<keyword evidence="14" id="KW-0812">Transmembrane</keyword>
<evidence type="ECO:0000256" key="10">
    <source>
        <dbReference type="ARBA" id="ARBA00022840"/>
    </source>
</evidence>
<accession>A0A0P1L8Q4</accession>
<dbReference type="GO" id="GO:0009244">
    <property type="term" value="P:lipopolysaccharide core region biosynthetic process"/>
    <property type="evidence" value="ECO:0007669"/>
    <property type="project" value="TreeGrafter"/>
</dbReference>
<keyword evidence="6 13" id="KW-0441">Lipid A biosynthesis</keyword>
<dbReference type="EMBL" id="CZVI01000001">
    <property type="protein sequence ID" value="CUS77008.1"/>
    <property type="molecule type" value="Genomic_DNA"/>
</dbReference>
<sequence>MNRTFFKAWRNLRYFLFPLSLFYGLAVVIRNLFYEWGIFKVKKLPRPVVSVGNIMAGGTGKTPMVEWIGRYFSSLGKRVAILSRGYKRRTKGFVLVTDGVKIFANPDECGDEPFQMALKSIEEKLGWIVAVCEDRYSAGLKILEKFEVDVFLLDDGFQRRDLYRDVDIVIISGDELGEFLIPAGLKREPFSSLKRADVVCVWGDIGKADKCKRYLDGNKVIANFDYELLEIRKFFDYILSKEEFEGKKIIAFSGIGKHIKFIKLLKDNNFIIEKDFEFPDHYRYNWRDIEKLINILETTKAEFIITTEKDYARLFNVKELEKFPFFYARIQVKFLNGEESLKQKLLGLI</sequence>
<evidence type="ECO:0000313" key="18">
    <source>
        <dbReference type="Proteomes" id="UP000182200"/>
    </source>
</evidence>
<dbReference type="Pfam" id="PF02606">
    <property type="entry name" value="LpxK"/>
    <property type="match status" value="1"/>
</dbReference>
<feature type="transmembrane region" description="Helical" evidence="14">
    <location>
        <begin position="12"/>
        <end position="33"/>
    </location>
</feature>
<accession>A0A0P1LJG9</accession>
<dbReference type="UniPathway" id="UPA00359">
    <property type="reaction ID" value="UER00482"/>
</dbReference>
<accession>A0A0S4NDD4</accession>
<accession>A0A0P1P6T7</accession>
<accession>A0A0P1MIR0</accession>
<evidence type="ECO:0000256" key="14">
    <source>
        <dbReference type="SAM" id="Phobius"/>
    </source>
</evidence>
<evidence type="ECO:0000256" key="6">
    <source>
        <dbReference type="ARBA" id="ARBA00022556"/>
    </source>
</evidence>
<evidence type="ECO:0000256" key="3">
    <source>
        <dbReference type="ARBA" id="ARBA00012071"/>
    </source>
</evidence>
<dbReference type="NCBIfam" id="TIGR00682">
    <property type="entry name" value="lpxK"/>
    <property type="match status" value="1"/>
</dbReference>
<dbReference type="PANTHER" id="PTHR42724:SF1">
    <property type="entry name" value="TETRAACYLDISACCHARIDE 4'-KINASE, MITOCHONDRIAL-RELATED"/>
    <property type="match status" value="1"/>
</dbReference>
<comment type="pathway">
    <text evidence="2 13">Glycolipid biosynthesis; lipid IV(A) biosynthesis; lipid IV(A) from (3R)-3-hydroxytetradecanoyl-[acyl-carrier-protein] and UDP-N-acetyl-alpha-D-glucosamine: step 6/6.</text>
</comment>
<name>A0A0P1L8Q4_9BACT</name>
<evidence type="ECO:0000313" key="16">
    <source>
        <dbReference type="EMBL" id="CUU08166.1"/>
    </source>
</evidence>
<proteinExistence type="inferred from homology"/>
<accession>A0A0P1MBW8</accession>
<comment type="catalytic activity">
    <reaction evidence="13">
        <text>a lipid A disaccharide + ATP = a lipid IVA + ADP + H(+)</text>
        <dbReference type="Rhea" id="RHEA:67840"/>
        <dbReference type="ChEBI" id="CHEBI:15378"/>
        <dbReference type="ChEBI" id="CHEBI:30616"/>
        <dbReference type="ChEBI" id="CHEBI:176343"/>
        <dbReference type="ChEBI" id="CHEBI:176425"/>
        <dbReference type="ChEBI" id="CHEBI:456216"/>
        <dbReference type="EC" id="2.7.1.130"/>
    </reaction>
</comment>
<dbReference type="Proteomes" id="UP000182011">
    <property type="component" value="Unassembled WGS sequence"/>
</dbReference>
<accession>A0A0P1M037</accession>
<dbReference type="GO" id="GO:0005886">
    <property type="term" value="C:plasma membrane"/>
    <property type="evidence" value="ECO:0007669"/>
    <property type="project" value="TreeGrafter"/>
</dbReference>
<keyword evidence="11 13" id="KW-0443">Lipid metabolism</keyword>
<evidence type="ECO:0000256" key="5">
    <source>
        <dbReference type="ARBA" id="ARBA00022516"/>
    </source>
</evidence>
<keyword evidence="10 13" id="KW-0067">ATP-binding</keyword>
<dbReference type="GO" id="GO:0009245">
    <property type="term" value="P:lipid A biosynthetic process"/>
    <property type="evidence" value="ECO:0007669"/>
    <property type="project" value="UniProtKB-UniRule"/>
</dbReference>
<evidence type="ECO:0000256" key="13">
    <source>
        <dbReference type="HAMAP-Rule" id="MF_00409"/>
    </source>
</evidence>
<dbReference type="InterPro" id="IPR003758">
    <property type="entry name" value="LpxK"/>
</dbReference>
<keyword evidence="7 13" id="KW-0808">Transferase</keyword>
<evidence type="ECO:0000256" key="8">
    <source>
        <dbReference type="ARBA" id="ARBA00022741"/>
    </source>
</evidence>
<accession>A0A0P1M1J4</accession>
<comment type="function">
    <text evidence="1 13">Transfers the gamma-phosphate of ATP to the 4'-position of a tetraacyldisaccharide 1-phosphate intermediate (termed DS-1-P) to form tetraacyldisaccharide 1,4'-bis-phosphate (lipid IVA).</text>
</comment>
<evidence type="ECO:0000256" key="1">
    <source>
        <dbReference type="ARBA" id="ARBA00002274"/>
    </source>
</evidence>
<dbReference type="GO" id="GO:0009029">
    <property type="term" value="F:lipid-A 4'-kinase activity"/>
    <property type="evidence" value="ECO:0007669"/>
    <property type="project" value="UniProtKB-UniRule"/>
</dbReference>
<accession>A0A0P1L7D7</accession>
<protein>
    <recommendedName>
        <fullName evidence="4 13">Tetraacyldisaccharide 4'-kinase</fullName>
        <ecNumber evidence="3 13">2.7.1.130</ecNumber>
    </recommendedName>
    <alternativeName>
        <fullName evidence="12 13">Lipid A 4'-kinase</fullName>
    </alternativeName>
</protein>
<keyword evidence="14" id="KW-0472">Membrane</keyword>
<dbReference type="EMBL" id="FAOP01000008">
    <property type="protein sequence ID" value="CUU08166.1"/>
    <property type="molecule type" value="Genomic_DNA"/>
</dbReference>
<comment type="similarity">
    <text evidence="13">Belongs to the LpxK family.</text>
</comment>
<keyword evidence="5 13" id="KW-0444">Lipid biosynthesis</keyword>
<dbReference type="OrthoDB" id="9766423at2"/>
<evidence type="ECO:0000256" key="7">
    <source>
        <dbReference type="ARBA" id="ARBA00022679"/>
    </source>
</evidence>
<keyword evidence="9 13" id="KW-0418">Kinase</keyword>
<dbReference type="HAMAP" id="MF_00409">
    <property type="entry name" value="LpxK"/>
    <property type="match status" value="1"/>
</dbReference>
<evidence type="ECO:0000313" key="17">
    <source>
        <dbReference type="Proteomes" id="UP000182011"/>
    </source>
</evidence>
<keyword evidence="8 13" id="KW-0547">Nucleotide-binding</keyword>
<evidence type="ECO:0000256" key="2">
    <source>
        <dbReference type="ARBA" id="ARBA00004870"/>
    </source>
</evidence>
<feature type="binding site" evidence="13">
    <location>
        <begin position="55"/>
        <end position="62"/>
    </location>
    <ligand>
        <name>ATP</name>
        <dbReference type="ChEBI" id="CHEBI:30616"/>
    </ligand>
</feature>
<dbReference type="PANTHER" id="PTHR42724">
    <property type="entry name" value="TETRAACYLDISACCHARIDE 4'-KINASE"/>
    <property type="match status" value="1"/>
</dbReference>
<dbReference type="EC" id="2.7.1.130" evidence="3 13"/>
<dbReference type="InterPro" id="IPR027417">
    <property type="entry name" value="P-loop_NTPase"/>
</dbReference>
<evidence type="ECO:0000256" key="12">
    <source>
        <dbReference type="ARBA" id="ARBA00029757"/>
    </source>
</evidence>
<evidence type="ECO:0000313" key="15">
    <source>
        <dbReference type="EMBL" id="CUS77008.1"/>
    </source>
</evidence>
<keyword evidence="14" id="KW-1133">Transmembrane helix</keyword>
<dbReference type="STRING" id="1633631.GCA_001442925_02016"/>
<dbReference type="SUPFAM" id="SSF52540">
    <property type="entry name" value="P-loop containing nucleoside triphosphate hydrolases"/>
    <property type="match status" value="1"/>
</dbReference>
<evidence type="ECO:0000256" key="11">
    <source>
        <dbReference type="ARBA" id="ARBA00023098"/>
    </source>
</evidence>
<evidence type="ECO:0000256" key="4">
    <source>
        <dbReference type="ARBA" id="ARBA00016436"/>
    </source>
</evidence>
<dbReference type="GO" id="GO:0005524">
    <property type="term" value="F:ATP binding"/>
    <property type="evidence" value="ECO:0007669"/>
    <property type="project" value="UniProtKB-UniRule"/>
</dbReference>
<accession>A0A0P1P1N6</accession>
<dbReference type="AlphaFoldDB" id="A0A0P1L8Q4"/>
<reference evidence="16 17" key="2">
    <citation type="submission" date="2015-11" db="EMBL/GenBank/DDBJ databases">
        <authorList>
            <person name="Zhang Y."/>
            <person name="Guo Z."/>
        </authorList>
    </citation>
    <scope>NUCLEOTIDE SEQUENCE [LARGE SCALE GENOMIC DNA]</scope>
    <source>
        <strain evidence="16">JGI-4</strain>
    </source>
</reference>
<dbReference type="Proteomes" id="UP000182200">
    <property type="component" value="Unassembled WGS sequence"/>
</dbReference>
<organism evidence="16 17">
    <name type="scientific">Candidatus Kryptonium thompsonii</name>
    <dbReference type="NCBI Taxonomy" id="1633631"/>
    <lineage>
        <taxon>Bacteria</taxon>
        <taxon>Pseudomonadati</taxon>
        <taxon>Candidatus Kryptoniota</taxon>
        <taxon>Candidatus Kryptonium</taxon>
    </lineage>
</organism>
<dbReference type="RefSeq" id="WP_075426280.1">
    <property type="nucleotide sequence ID" value="NZ_CZVI01000001.1"/>
</dbReference>
<gene>
    <name evidence="13" type="primary">lpxK</name>
    <name evidence="16" type="ORF">JGI4_02021</name>
    <name evidence="15" type="ORF">JGI8_00075</name>
</gene>
<evidence type="ECO:0000256" key="9">
    <source>
        <dbReference type="ARBA" id="ARBA00022777"/>
    </source>
</evidence>